<evidence type="ECO:0000313" key="2">
    <source>
        <dbReference type="Proteomes" id="UP000789901"/>
    </source>
</evidence>
<organism evidence="1 2">
    <name type="scientific">Gigaspora margarita</name>
    <dbReference type="NCBI Taxonomy" id="4874"/>
    <lineage>
        <taxon>Eukaryota</taxon>
        <taxon>Fungi</taxon>
        <taxon>Fungi incertae sedis</taxon>
        <taxon>Mucoromycota</taxon>
        <taxon>Glomeromycotina</taxon>
        <taxon>Glomeromycetes</taxon>
        <taxon>Diversisporales</taxon>
        <taxon>Gigasporaceae</taxon>
        <taxon>Gigaspora</taxon>
    </lineage>
</organism>
<comment type="caution">
    <text evidence="1">The sequence shown here is derived from an EMBL/GenBank/DDBJ whole genome shotgun (WGS) entry which is preliminary data.</text>
</comment>
<name>A0ABN7XDJ8_GIGMA</name>
<evidence type="ECO:0000313" key="1">
    <source>
        <dbReference type="EMBL" id="CAG8853351.1"/>
    </source>
</evidence>
<accession>A0ABN7XDJ8</accession>
<protein>
    <submittedName>
        <fullName evidence="1">20739_t:CDS:1</fullName>
    </submittedName>
</protein>
<keyword evidence="2" id="KW-1185">Reference proteome</keyword>
<proteinExistence type="predicted"/>
<dbReference type="Proteomes" id="UP000789901">
    <property type="component" value="Unassembled WGS sequence"/>
</dbReference>
<reference evidence="1 2" key="1">
    <citation type="submission" date="2021-06" db="EMBL/GenBank/DDBJ databases">
        <authorList>
            <person name="Kallberg Y."/>
            <person name="Tangrot J."/>
            <person name="Rosling A."/>
        </authorList>
    </citation>
    <scope>NUCLEOTIDE SEQUENCE [LARGE SCALE GENOMIC DNA]</scope>
    <source>
        <strain evidence="1 2">120-4 pot B 10/14</strain>
    </source>
</reference>
<sequence length="56" mass="6230">QQKLAKILNNKHYAPIISKELEDAGAKALIFELNNRIKSLQSGIPEALISKSNNKK</sequence>
<dbReference type="EMBL" id="CAJVQB010123003">
    <property type="protein sequence ID" value="CAG8853351.1"/>
    <property type="molecule type" value="Genomic_DNA"/>
</dbReference>
<gene>
    <name evidence="1" type="ORF">GMARGA_LOCUS42172</name>
</gene>
<feature type="non-terminal residue" evidence="1">
    <location>
        <position position="1"/>
    </location>
</feature>